<name>A0ABD0UMH0_DENTH</name>
<organism evidence="1 2">
    <name type="scientific">Dendrobium thyrsiflorum</name>
    <name type="common">Pinecone-like raceme dendrobium</name>
    <name type="synonym">Orchid</name>
    <dbReference type="NCBI Taxonomy" id="117978"/>
    <lineage>
        <taxon>Eukaryota</taxon>
        <taxon>Viridiplantae</taxon>
        <taxon>Streptophyta</taxon>
        <taxon>Embryophyta</taxon>
        <taxon>Tracheophyta</taxon>
        <taxon>Spermatophyta</taxon>
        <taxon>Magnoliopsida</taxon>
        <taxon>Liliopsida</taxon>
        <taxon>Asparagales</taxon>
        <taxon>Orchidaceae</taxon>
        <taxon>Epidendroideae</taxon>
        <taxon>Malaxideae</taxon>
        <taxon>Dendrobiinae</taxon>
        <taxon>Dendrobium</taxon>
    </lineage>
</organism>
<dbReference type="EMBL" id="JANQDX010000013">
    <property type="protein sequence ID" value="KAL0913984.1"/>
    <property type="molecule type" value="Genomic_DNA"/>
</dbReference>
<evidence type="ECO:0008006" key="3">
    <source>
        <dbReference type="Google" id="ProtNLM"/>
    </source>
</evidence>
<proteinExistence type="predicted"/>
<gene>
    <name evidence="1" type="ORF">M5K25_017479</name>
</gene>
<protein>
    <recommendedName>
        <fullName evidence="3">Retrotransposon Copia-like N-terminal domain-containing protein</fullName>
    </recommendedName>
</protein>
<evidence type="ECO:0000313" key="1">
    <source>
        <dbReference type="EMBL" id="KAL0913984.1"/>
    </source>
</evidence>
<comment type="caution">
    <text evidence="1">The sequence shown here is derived from an EMBL/GenBank/DDBJ whole genome shotgun (WGS) entry which is preliminary data.</text>
</comment>
<dbReference type="AlphaFoldDB" id="A0ABD0UMH0"/>
<reference evidence="1 2" key="1">
    <citation type="journal article" date="2024" name="Plant Biotechnol. J.">
        <title>Dendrobium thyrsiflorum genome and its molecular insights into genes involved in important horticultural traits.</title>
        <authorList>
            <person name="Chen B."/>
            <person name="Wang J.Y."/>
            <person name="Zheng P.J."/>
            <person name="Li K.L."/>
            <person name="Liang Y.M."/>
            <person name="Chen X.F."/>
            <person name="Zhang C."/>
            <person name="Zhao X."/>
            <person name="He X."/>
            <person name="Zhang G.Q."/>
            <person name="Liu Z.J."/>
            <person name="Xu Q."/>
        </authorList>
    </citation>
    <scope>NUCLEOTIDE SEQUENCE [LARGE SCALE GENOMIC DNA]</scope>
    <source>
        <strain evidence="1">GZMU011</strain>
    </source>
</reference>
<keyword evidence="2" id="KW-1185">Reference proteome</keyword>
<evidence type="ECO:0000313" key="2">
    <source>
        <dbReference type="Proteomes" id="UP001552299"/>
    </source>
</evidence>
<accession>A0ABD0UMH0</accession>
<dbReference type="Proteomes" id="UP001552299">
    <property type="component" value="Unassembled WGS sequence"/>
</dbReference>
<sequence>MEQSETSQLDSFSDPQIPSSLKFVISNIKVIVPTPLSNNTYSAWKSQILKLFSANEENPNLSTNKKP</sequence>